<protein>
    <submittedName>
        <fullName evidence="1">2-keto-3-deoxy-6-phosphogluconate aldolase</fullName>
    </submittedName>
</protein>
<dbReference type="EMBL" id="JBEPME010000001">
    <property type="protein sequence ID" value="MET3656485.1"/>
    <property type="molecule type" value="Genomic_DNA"/>
</dbReference>
<gene>
    <name evidence="1" type="ORF">ABIC55_001569</name>
</gene>
<name>A0ABV2K793_SPOPS</name>
<reference evidence="1 2" key="1">
    <citation type="submission" date="2024-06" db="EMBL/GenBank/DDBJ databases">
        <title>Sorghum-associated microbial communities from plants grown in Nebraska, USA.</title>
        <authorList>
            <person name="Schachtman D."/>
        </authorList>
    </citation>
    <scope>NUCLEOTIDE SEQUENCE [LARGE SCALE GENOMIC DNA]</scope>
    <source>
        <strain evidence="1 2">1288</strain>
    </source>
</reference>
<keyword evidence="2" id="KW-1185">Reference proteome</keyword>
<comment type="caution">
    <text evidence="1">The sequence shown here is derived from an EMBL/GenBank/DDBJ whole genome shotgun (WGS) entry which is preliminary data.</text>
</comment>
<dbReference type="RefSeq" id="WP_338656246.1">
    <property type="nucleotide sequence ID" value="NZ_CP146246.1"/>
</dbReference>
<dbReference type="Proteomes" id="UP001549104">
    <property type="component" value="Unassembled WGS sequence"/>
</dbReference>
<organism evidence="1 2">
    <name type="scientific">Sporosarcina psychrophila</name>
    <name type="common">Bacillus psychrophilus</name>
    <dbReference type="NCBI Taxonomy" id="1476"/>
    <lineage>
        <taxon>Bacteria</taxon>
        <taxon>Bacillati</taxon>
        <taxon>Bacillota</taxon>
        <taxon>Bacilli</taxon>
        <taxon>Bacillales</taxon>
        <taxon>Caryophanaceae</taxon>
        <taxon>Sporosarcina</taxon>
    </lineage>
</organism>
<sequence>MKISKYSLLTQLTETKEVAVIRENDAEEIIQSTKTAIEGGF</sequence>
<evidence type="ECO:0000313" key="1">
    <source>
        <dbReference type="EMBL" id="MET3656485.1"/>
    </source>
</evidence>
<accession>A0ABV2K793</accession>
<proteinExistence type="predicted"/>
<evidence type="ECO:0000313" key="2">
    <source>
        <dbReference type="Proteomes" id="UP001549104"/>
    </source>
</evidence>